<keyword evidence="2" id="KW-1185">Reference proteome</keyword>
<reference evidence="1 2" key="1">
    <citation type="submission" date="2020-02" db="EMBL/GenBank/DDBJ databases">
        <authorList>
            <person name="Hogendoorn C."/>
        </authorList>
    </citation>
    <scope>NUCLEOTIDE SEQUENCE [LARGE SCALE GENOMIC DNA]</scope>
    <source>
        <strain evidence="1">R501</strain>
    </source>
</reference>
<dbReference type="AlphaFoldDB" id="A0A6F8ZII6"/>
<gene>
    <name evidence="1" type="ORF">R50_2089</name>
</gene>
<dbReference type="EMBL" id="LR778114">
    <property type="protein sequence ID" value="CAB1129586.1"/>
    <property type="molecule type" value="Genomic_DNA"/>
</dbReference>
<sequence length="232" mass="25449">MEEFRTESLPAIPGGNLPTEDIVPIIYRIRGRGFEGPDPDDTPKDITGVVLGIKPSRWLPAEGGEGQAAVQCQLVGYGVGEWVLRPGDPDSPTERRECASCPANRWGSAVDAKTGAHRRGKACREKRLILFLRDQDAFPVVVSAPPTSIVPLKRWVSLMATRGVSHSWQVRVRLSVVEQRRGTEQWGVLRIETLENLDQDNLAKLAARLTHPAVLAIAAGWRAQEAASDPHD</sequence>
<dbReference type="KEGG" id="hfv:R50_2089"/>
<evidence type="ECO:0000313" key="2">
    <source>
        <dbReference type="Proteomes" id="UP000503399"/>
    </source>
</evidence>
<organism evidence="1 2">
    <name type="scientific">Candidatus Hydrogenisulfobacillus filiaventi</name>
    <dbReference type="NCBI Taxonomy" id="2707344"/>
    <lineage>
        <taxon>Bacteria</taxon>
        <taxon>Bacillati</taxon>
        <taxon>Bacillota</taxon>
        <taxon>Clostridia</taxon>
        <taxon>Eubacteriales</taxon>
        <taxon>Clostridiales Family XVII. Incertae Sedis</taxon>
        <taxon>Candidatus Hydrogenisulfobacillus</taxon>
    </lineage>
</organism>
<proteinExistence type="predicted"/>
<evidence type="ECO:0000313" key="1">
    <source>
        <dbReference type="EMBL" id="CAB1129586.1"/>
    </source>
</evidence>
<dbReference type="Proteomes" id="UP000503399">
    <property type="component" value="Chromosome"/>
</dbReference>
<accession>A0A6F8ZII6</accession>
<protein>
    <submittedName>
        <fullName evidence="1">Uncharacterized protein</fullName>
    </submittedName>
</protein>
<name>A0A6F8ZII6_9FIRM</name>